<proteinExistence type="predicted"/>
<comment type="caution">
    <text evidence="1">The sequence shown here is derived from an EMBL/GenBank/DDBJ whole genome shotgun (WGS) entry which is preliminary data.</text>
</comment>
<name>A0ACC3DJG4_9PEZI</name>
<reference evidence="1" key="1">
    <citation type="submission" date="2024-09" db="EMBL/GenBank/DDBJ databases">
        <title>Black Yeasts Isolated from many extreme environments.</title>
        <authorList>
            <person name="Coleine C."/>
            <person name="Stajich J.E."/>
            <person name="Selbmann L."/>
        </authorList>
    </citation>
    <scope>NUCLEOTIDE SEQUENCE</scope>
    <source>
        <strain evidence="1">CCFEE 5737</strain>
    </source>
</reference>
<evidence type="ECO:0000313" key="1">
    <source>
        <dbReference type="EMBL" id="KAK3076849.1"/>
    </source>
</evidence>
<accession>A0ACC3DJG4</accession>
<dbReference type="Proteomes" id="UP001186974">
    <property type="component" value="Unassembled WGS sequence"/>
</dbReference>
<sequence length="305" mass="34205">MGRQDCFDHRWQCFIGAETARALHATCATVYITVRDTAKGQKVVDDILKSDPTNKAPIHMIEMTLDDLGSVRQSAEAFLKQSDSLNLLICNAGVMATPFALTRDGCETQFATNYLSHFLLFQLLKPALLAASTPEYNSRVVMLSSESHRMGEVRCYDINFTKEKYHPMLAYGQSKTANIYMANTIDRRFGTTEGLHALSVHPGVIRSNLTAHVRHLADPLWELPAMKAREKTAAQGAATTVYAAVSREWEGKRGRYLSNCMEMGLFQGKEGFDVMDEGYAPWAYDQEKEDKLWLDSLKMIGIEDS</sequence>
<organism evidence="1 2">
    <name type="scientific">Coniosporium uncinatum</name>
    <dbReference type="NCBI Taxonomy" id="93489"/>
    <lineage>
        <taxon>Eukaryota</taxon>
        <taxon>Fungi</taxon>
        <taxon>Dikarya</taxon>
        <taxon>Ascomycota</taxon>
        <taxon>Pezizomycotina</taxon>
        <taxon>Dothideomycetes</taxon>
        <taxon>Dothideomycetes incertae sedis</taxon>
        <taxon>Coniosporium</taxon>
    </lineage>
</organism>
<evidence type="ECO:0000313" key="2">
    <source>
        <dbReference type="Proteomes" id="UP001186974"/>
    </source>
</evidence>
<dbReference type="EMBL" id="JAWDJW010003480">
    <property type="protein sequence ID" value="KAK3076849.1"/>
    <property type="molecule type" value="Genomic_DNA"/>
</dbReference>
<keyword evidence="2" id="KW-1185">Reference proteome</keyword>
<protein>
    <submittedName>
        <fullName evidence="1">Uncharacterized protein</fullName>
    </submittedName>
</protein>
<gene>
    <name evidence="1" type="ORF">LTS18_011827</name>
</gene>